<dbReference type="PROSITE" id="PS50850">
    <property type="entry name" value="MFS"/>
    <property type="match status" value="1"/>
</dbReference>
<keyword evidence="2 5" id="KW-0812">Transmembrane</keyword>
<feature type="transmembrane region" description="Helical" evidence="5">
    <location>
        <begin position="161"/>
        <end position="179"/>
    </location>
</feature>
<accession>A0A1C4VW95</accession>
<gene>
    <name evidence="7" type="ORF">GA0070612_1860</name>
</gene>
<dbReference type="Gene3D" id="1.20.1250.20">
    <property type="entry name" value="MFS general substrate transporter like domains"/>
    <property type="match status" value="2"/>
</dbReference>
<feature type="transmembrane region" description="Helical" evidence="5">
    <location>
        <begin position="91"/>
        <end position="111"/>
    </location>
</feature>
<evidence type="ECO:0000256" key="3">
    <source>
        <dbReference type="ARBA" id="ARBA00022989"/>
    </source>
</evidence>
<dbReference type="InterPro" id="IPR020846">
    <property type="entry name" value="MFS_dom"/>
</dbReference>
<sequence length="478" mass="49024">MKTPLGTGSTAAGSLPRPVHAGYALGSLATGAFGTVPGLLLLPYLTDTLGVAAGLAALLVLLPKAWDVLVNPVAGRISDRTRSRWGARRPYLLVAGLALAVLFASIFAAPFGNGPAAAAYVAFAFLATATAFAFFQVPYVAMPAELTDDYTERTRLMTWRIAVLALAILVSGAVAPLVVGAGGDGVAGHRWMGLFVAALIALGAVGAFIGTRSAPTGTVSGSEPTLRAQLAVAAANRPFRALLICFVVQSAGVATILAGVNYFAGQILRDDESGPTLLFVCFVGPALLVMPIWSRVGARLGKRTALVVASLILAVGALTLVAASVLPTVAVYLVVAVIGVGYAGQQVFALSMLPDCIAYDTRRTGRRQAGVFTGLWTAGETLGLALGPGIYGLVLQVSGYVSSDTGTAAAQSDAARLGVLLGFTVIPALLIAPPTLLLRHYSLTQAALTDPTRADRVDHGVVVGTKAVDRHEKGTTTP</sequence>
<evidence type="ECO:0000256" key="4">
    <source>
        <dbReference type="ARBA" id="ARBA00023136"/>
    </source>
</evidence>
<dbReference type="Pfam" id="PF13347">
    <property type="entry name" value="MFS_2"/>
    <property type="match status" value="1"/>
</dbReference>
<feature type="transmembrane region" description="Helical" evidence="5">
    <location>
        <begin position="414"/>
        <end position="432"/>
    </location>
</feature>
<name>A0A1C4VW95_9ACTN</name>
<dbReference type="SUPFAM" id="SSF103473">
    <property type="entry name" value="MFS general substrate transporter"/>
    <property type="match status" value="1"/>
</dbReference>
<organism evidence="7 8">
    <name type="scientific">Micromonospora chokoriensis</name>
    <dbReference type="NCBI Taxonomy" id="356851"/>
    <lineage>
        <taxon>Bacteria</taxon>
        <taxon>Bacillati</taxon>
        <taxon>Actinomycetota</taxon>
        <taxon>Actinomycetes</taxon>
        <taxon>Micromonosporales</taxon>
        <taxon>Micromonosporaceae</taxon>
        <taxon>Micromonospora</taxon>
    </lineage>
</organism>
<evidence type="ECO:0000259" key="6">
    <source>
        <dbReference type="PROSITE" id="PS50850"/>
    </source>
</evidence>
<dbReference type="GO" id="GO:0005886">
    <property type="term" value="C:plasma membrane"/>
    <property type="evidence" value="ECO:0007669"/>
    <property type="project" value="UniProtKB-SubCell"/>
</dbReference>
<feature type="transmembrane region" description="Helical" evidence="5">
    <location>
        <begin position="329"/>
        <end position="350"/>
    </location>
</feature>
<dbReference type="PANTHER" id="PTHR11328:SF24">
    <property type="entry name" value="MAJOR FACILITATOR SUPERFAMILY (MFS) PROFILE DOMAIN-CONTAINING PROTEIN"/>
    <property type="match status" value="1"/>
</dbReference>
<dbReference type="AlphaFoldDB" id="A0A1C4VW95"/>
<proteinExistence type="predicted"/>
<evidence type="ECO:0000256" key="1">
    <source>
        <dbReference type="ARBA" id="ARBA00004651"/>
    </source>
</evidence>
<feature type="transmembrane region" description="Helical" evidence="5">
    <location>
        <begin position="371"/>
        <end position="394"/>
    </location>
</feature>
<dbReference type="InterPro" id="IPR039672">
    <property type="entry name" value="MFS_2"/>
</dbReference>
<reference evidence="8" key="1">
    <citation type="submission" date="2016-06" db="EMBL/GenBank/DDBJ databases">
        <authorList>
            <person name="Varghese N."/>
            <person name="Submissions Spin"/>
        </authorList>
    </citation>
    <scope>NUCLEOTIDE SEQUENCE [LARGE SCALE GENOMIC DNA]</scope>
    <source>
        <strain evidence="8">DSM 45160</strain>
    </source>
</reference>
<feature type="transmembrane region" description="Helical" evidence="5">
    <location>
        <begin position="276"/>
        <end position="293"/>
    </location>
</feature>
<dbReference type="Proteomes" id="UP000198224">
    <property type="component" value="Chromosome I"/>
</dbReference>
<feature type="transmembrane region" description="Helical" evidence="5">
    <location>
        <begin position="305"/>
        <end position="323"/>
    </location>
</feature>
<dbReference type="PANTHER" id="PTHR11328">
    <property type="entry name" value="MAJOR FACILITATOR SUPERFAMILY DOMAIN-CONTAINING PROTEIN"/>
    <property type="match status" value="1"/>
</dbReference>
<dbReference type="RefSeq" id="WP_088987532.1">
    <property type="nucleotide sequence ID" value="NZ_LT607409.1"/>
</dbReference>
<dbReference type="InterPro" id="IPR036259">
    <property type="entry name" value="MFS_trans_sf"/>
</dbReference>
<feature type="transmembrane region" description="Helical" evidence="5">
    <location>
        <begin position="191"/>
        <end position="210"/>
    </location>
</feature>
<evidence type="ECO:0000256" key="5">
    <source>
        <dbReference type="SAM" id="Phobius"/>
    </source>
</evidence>
<dbReference type="GO" id="GO:0008643">
    <property type="term" value="P:carbohydrate transport"/>
    <property type="evidence" value="ECO:0007669"/>
    <property type="project" value="InterPro"/>
</dbReference>
<keyword evidence="8" id="KW-1185">Reference proteome</keyword>
<dbReference type="GO" id="GO:0015293">
    <property type="term" value="F:symporter activity"/>
    <property type="evidence" value="ECO:0007669"/>
    <property type="project" value="InterPro"/>
</dbReference>
<evidence type="ECO:0000256" key="2">
    <source>
        <dbReference type="ARBA" id="ARBA00022692"/>
    </source>
</evidence>
<protein>
    <submittedName>
        <fullName evidence="7">Na+/melibiose symporter</fullName>
    </submittedName>
</protein>
<dbReference type="EMBL" id="LT607409">
    <property type="protein sequence ID" value="SCE88253.1"/>
    <property type="molecule type" value="Genomic_DNA"/>
</dbReference>
<feature type="transmembrane region" description="Helical" evidence="5">
    <location>
        <begin position="117"/>
        <end position="140"/>
    </location>
</feature>
<comment type="subcellular location">
    <subcellularLocation>
        <location evidence="1">Cell membrane</location>
        <topology evidence="1">Multi-pass membrane protein</topology>
    </subcellularLocation>
</comment>
<feature type="transmembrane region" description="Helical" evidence="5">
    <location>
        <begin position="51"/>
        <end position="70"/>
    </location>
</feature>
<keyword evidence="3 5" id="KW-1133">Transmembrane helix</keyword>
<feature type="transmembrane region" description="Helical" evidence="5">
    <location>
        <begin position="21"/>
        <end position="45"/>
    </location>
</feature>
<evidence type="ECO:0000313" key="8">
    <source>
        <dbReference type="Proteomes" id="UP000198224"/>
    </source>
</evidence>
<feature type="domain" description="Major facilitator superfamily (MFS) profile" evidence="6">
    <location>
        <begin position="15"/>
        <end position="430"/>
    </location>
</feature>
<feature type="transmembrane region" description="Helical" evidence="5">
    <location>
        <begin position="241"/>
        <end position="264"/>
    </location>
</feature>
<keyword evidence="4 5" id="KW-0472">Membrane</keyword>
<evidence type="ECO:0000313" key="7">
    <source>
        <dbReference type="EMBL" id="SCE88253.1"/>
    </source>
</evidence>